<feature type="domain" description="HTH hxlR-type" evidence="4">
    <location>
        <begin position="11"/>
        <end position="108"/>
    </location>
</feature>
<proteinExistence type="predicted"/>
<evidence type="ECO:0000313" key="5">
    <source>
        <dbReference type="EMBL" id="TPE64596.1"/>
    </source>
</evidence>
<comment type="caution">
    <text evidence="5">The sequence shown here is derived from an EMBL/GenBank/DDBJ whole genome shotgun (WGS) entry which is preliminary data.</text>
</comment>
<keyword evidence="3" id="KW-0804">Transcription</keyword>
<dbReference type="PANTHER" id="PTHR33204">
    <property type="entry name" value="TRANSCRIPTIONAL REGULATOR, MARR FAMILY"/>
    <property type="match status" value="1"/>
</dbReference>
<accession>A0A501XVG2</accession>
<dbReference type="AlphaFoldDB" id="A0A501XVG2"/>
<gene>
    <name evidence="5" type="ORF">FJQ54_00930</name>
</gene>
<dbReference type="Gene3D" id="1.10.10.10">
    <property type="entry name" value="Winged helix-like DNA-binding domain superfamily/Winged helix DNA-binding domain"/>
    <property type="match status" value="1"/>
</dbReference>
<evidence type="ECO:0000256" key="1">
    <source>
        <dbReference type="ARBA" id="ARBA00023015"/>
    </source>
</evidence>
<dbReference type="EMBL" id="VFSU01000009">
    <property type="protein sequence ID" value="TPE64596.1"/>
    <property type="molecule type" value="Genomic_DNA"/>
</dbReference>
<dbReference type="PROSITE" id="PS51118">
    <property type="entry name" value="HTH_HXLR"/>
    <property type="match status" value="1"/>
</dbReference>
<dbReference type="InterPro" id="IPR002577">
    <property type="entry name" value="HTH_HxlR"/>
</dbReference>
<dbReference type="InterPro" id="IPR036388">
    <property type="entry name" value="WH-like_DNA-bd_sf"/>
</dbReference>
<evidence type="ECO:0000256" key="3">
    <source>
        <dbReference type="ARBA" id="ARBA00023163"/>
    </source>
</evidence>
<keyword evidence="6" id="KW-1185">Reference proteome</keyword>
<dbReference type="GO" id="GO:0003677">
    <property type="term" value="F:DNA binding"/>
    <property type="evidence" value="ECO:0007669"/>
    <property type="project" value="UniProtKB-KW"/>
</dbReference>
<evidence type="ECO:0000259" key="4">
    <source>
        <dbReference type="PROSITE" id="PS51118"/>
    </source>
</evidence>
<dbReference type="OrthoDB" id="9782219at2"/>
<name>A0A501XVG2_9SPHN</name>
<dbReference type="PANTHER" id="PTHR33204:SF36">
    <property type="entry name" value="TRANSCRIPTIONAL REGULATORY PROTEIN"/>
    <property type="match status" value="1"/>
</dbReference>
<keyword evidence="1" id="KW-0805">Transcription regulation</keyword>
<keyword evidence="2" id="KW-0238">DNA-binding</keyword>
<dbReference type="RefSeq" id="WP_140926443.1">
    <property type="nucleotide sequence ID" value="NZ_VFSU01000009.1"/>
</dbReference>
<organism evidence="5 6">
    <name type="scientific">Sandaracinobacter neustonicus</name>
    <dbReference type="NCBI Taxonomy" id="1715348"/>
    <lineage>
        <taxon>Bacteria</taxon>
        <taxon>Pseudomonadati</taxon>
        <taxon>Pseudomonadota</taxon>
        <taxon>Alphaproteobacteria</taxon>
        <taxon>Sphingomonadales</taxon>
        <taxon>Sphingosinicellaceae</taxon>
        <taxon>Sandaracinobacter</taxon>
    </lineage>
</organism>
<dbReference type="InterPro" id="IPR036390">
    <property type="entry name" value="WH_DNA-bd_sf"/>
</dbReference>
<sequence length="151" mass="16926">MKWTELEAADCSLARALSAVGDRWTLLILRDAFLKVRRFEAFEASLGISRRTLTERLEALVAAGIFERRPYQEKPLRHEYRLTEKGLGLYPALLALIHWGDEWVAGPEGPPVRHRHKGCGQQFRSVISCSECGEPVTARDVIAERRGAAAG</sequence>
<reference evidence="5 6" key="1">
    <citation type="submission" date="2019-06" db="EMBL/GenBank/DDBJ databases">
        <authorList>
            <person name="Lee I."/>
            <person name="Jang G.I."/>
            <person name="Hwang C.Y."/>
        </authorList>
    </citation>
    <scope>NUCLEOTIDE SEQUENCE [LARGE SCALE GENOMIC DNA]</scope>
    <source>
        <strain evidence="5 6">PAMC 28131</strain>
    </source>
</reference>
<protein>
    <submittedName>
        <fullName evidence="5">Helix-turn-helix transcriptional regulator</fullName>
    </submittedName>
</protein>
<evidence type="ECO:0000313" key="6">
    <source>
        <dbReference type="Proteomes" id="UP000319897"/>
    </source>
</evidence>
<dbReference type="Pfam" id="PF01638">
    <property type="entry name" value="HxlR"/>
    <property type="match status" value="1"/>
</dbReference>
<dbReference type="SUPFAM" id="SSF46785">
    <property type="entry name" value="Winged helix' DNA-binding domain"/>
    <property type="match status" value="1"/>
</dbReference>
<dbReference type="Proteomes" id="UP000319897">
    <property type="component" value="Unassembled WGS sequence"/>
</dbReference>
<evidence type="ECO:0000256" key="2">
    <source>
        <dbReference type="ARBA" id="ARBA00023125"/>
    </source>
</evidence>